<keyword evidence="4" id="KW-1185">Reference proteome</keyword>
<evidence type="ECO:0000313" key="1">
    <source>
        <dbReference type="EMBL" id="MDO7252697.1"/>
    </source>
</evidence>
<proteinExistence type="predicted"/>
<accession>A0AA90TEG5</accession>
<evidence type="ECO:0000313" key="2">
    <source>
        <dbReference type="EMBL" id="MDP2538565.1"/>
    </source>
</evidence>
<dbReference type="Proteomes" id="UP001240777">
    <property type="component" value="Unassembled WGS sequence"/>
</dbReference>
<gene>
    <name evidence="1" type="ORF">Q5I04_02025</name>
    <name evidence="2" type="ORF">Q5I06_02030</name>
</gene>
<protein>
    <submittedName>
        <fullName evidence="2">Uncharacterized protein</fullName>
    </submittedName>
</protein>
<reference evidence="1" key="2">
    <citation type="submission" date="2023-07" db="EMBL/GenBank/DDBJ databases">
        <authorList>
            <person name="Aydin F."/>
            <person name="Tarhane S."/>
            <person name="Saticioglu I.B."/>
            <person name="Karakaya E."/>
            <person name="Abay S."/>
            <person name="Guran O."/>
            <person name="Bozkurt E."/>
            <person name="Uzum N."/>
            <person name="Olgun K."/>
            <person name="Jablonski D."/>
        </authorList>
    </citation>
    <scope>NUCLEOTIDE SEQUENCE</scope>
    <source>
        <strain evidence="1">Faydin-H75</strain>
    </source>
</reference>
<dbReference type="EMBL" id="JAUYZK010000002">
    <property type="protein sequence ID" value="MDP2538565.1"/>
    <property type="molecule type" value="Genomic_DNA"/>
</dbReference>
<dbReference type="Proteomes" id="UP001177258">
    <property type="component" value="Unassembled WGS sequence"/>
</dbReference>
<dbReference type="AlphaFoldDB" id="A0AA90TEG5"/>
<evidence type="ECO:0000313" key="4">
    <source>
        <dbReference type="Proteomes" id="UP001240777"/>
    </source>
</evidence>
<reference evidence="1 3" key="3">
    <citation type="journal article" date="2024" name="Syst. Appl. Microbiol.">
        <title>Helicobacter cappadocius sp. nov., from lizards: The first psychrotrophic Helicobacter species.</title>
        <authorList>
            <person name="Aydin F."/>
            <person name="Tarhane S."/>
            <person name="Karakaya E."/>
            <person name="Abay S."/>
            <person name="Kayman T."/>
            <person name="Guran O."/>
            <person name="Bozkurt E."/>
            <person name="Uzum N."/>
            <person name="Avci A."/>
            <person name="Olgun K."/>
            <person name="Jablonski D."/>
            <person name="Guran C."/>
            <person name="Burcin Saticioglu I."/>
        </authorList>
    </citation>
    <scope>NUCLEOTIDE SEQUENCE [LARGE SCALE GENOMIC DNA]</scope>
    <source>
        <strain evidence="1">Faydin-H75</strain>
        <strain evidence="3">faydin-H76</strain>
    </source>
</reference>
<sequence>MKRMEILAEKFKDVKRVKYLEVDDHNNRRKKPDPNKRIDP</sequence>
<name>A0AA90TEG5_9HELI</name>
<evidence type="ECO:0000313" key="3">
    <source>
        <dbReference type="Proteomes" id="UP001177258"/>
    </source>
</evidence>
<comment type="caution">
    <text evidence="2">The sequence shown here is derived from an EMBL/GenBank/DDBJ whole genome shotgun (WGS) entry which is preliminary data.</text>
</comment>
<reference evidence="2 4" key="1">
    <citation type="submission" date="2023-07" db="EMBL/GenBank/DDBJ databases">
        <title>Unpublished Manusciprt.</title>
        <authorList>
            <person name="Aydin F."/>
            <person name="Tarhane S."/>
            <person name="Saticioglu I.B."/>
            <person name="Karakaya E."/>
            <person name="Abay S."/>
            <person name="Guran O."/>
            <person name="Bozkurt E."/>
            <person name="Uzum N."/>
            <person name="Olgun K."/>
            <person name="Jablonski D."/>
        </authorList>
    </citation>
    <scope>NUCLEOTIDE SEQUENCE</scope>
    <source>
        <strain evidence="4">faydin-H75</strain>
        <strain evidence="2">Faydin-H76</strain>
    </source>
</reference>
<dbReference type="EMBL" id="JAUPEV010000002">
    <property type="protein sequence ID" value="MDO7252697.1"/>
    <property type="molecule type" value="Genomic_DNA"/>
</dbReference>
<organism evidence="2 3">
    <name type="scientific">Helicobacter cappadocius</name>
    <dbReference type="NCBI Taxonomy" id="3063998"/>
    <lineage>
        <taxon>Bacteria</taxon>
        <taxon>Pseudomonadati</taxon>
        <taxon>Campylobacterota</taxon>
        <taxon>Epsilonproteobacteria</taxon>
        <taxon>Campylobacterales</taxon>
        <taxon>Helicobacteraceae</taxon>
        <taxon>Helicobacter</taxon>
    </lineage>
</organism>
<dbReference type="RefSeq" id="WP_305516540.1">
    <property type="nucleotide sequence ID" value="NZ_JAUPEV010000002.1"/>
</dbReference>